<evidence type="ECO:0000313" key="3">
    <source>
        <dbReference type="Proteomes" id="UP001596143"/>
    </source>
</evidence>
<accession>A0ABW0U387</accession>
<keyword evidence="1" id="KW-1133">Transmembrane helix</keyword>
<feature type="transmembrane region" description="Helical" evidence="1">
    <location>
        <begin position="51"/>
        <end position="69"/>
    </location>
</feature>
<gene>
    <name evidence="2" type="ORF">ACFPTR_03405</name>
</gene>
<evidence type="ECO:0008006" key="4">
    <source>
        <dbReference type="Google" id="ProtNLM"/>
    </source>
</evidence>
<reference evidence="3" key="1">
    <citation type="journal article" date="2019" name="Int. J. Syst. Evol. Microbiol.">
        <title>The Global Catalogue of Microorganisms (GCM) 10K type strain sequencing project: providing services to taxonomists for standard genome sequencing and annotation.</title>
        <authorList>
            <consortium name="The Broad Institute Genomics Platform"/>
            <consortium name="The Broad Institute Genome Sequencing Center for Infectious Disease"/>
            <person name="Wu L."/>
            <person name="Ma J."/>
        </authorList>
    </citation>
    <scope>NUCLEOTIDE SEQUENCE [LARGE SCALE GENOMIC DNA]</scope>
    <source>
        <strain evidence="3">CGMCC 1.15790</strain>
    </source>
</reference>
<evidence type="ECO:0000313" key="2">
    <source>
        <dbReference type="EMBL" id="MFC5627942.1"/>
    </source>
</evidence>
<comment type="caution">
    <text evidence="2">The sequence shown here is derived from an EMBL/GenBank/DDBJ whole genome shotgun (WGS) entry which is preliminary data.</text>
</comment>
<keyword evidence="1" id="KW-0812">Transmembrane</keyword>
<dbReference type="Proteomes" id="UP001596143">
    <property type="component" value="Unassembled WGS sequence"/>
</dbReference>
<keyword evidence="1" id="KW-0472">Membrane</keyword>
<sequence>MSKKTFDQHIKDHLLQETETATNIKEETWNNIENRLFHDKKEAKRTGASRWFMAAGIVAMVFFIAIASSTDIVQAMIQNIKSLFVEEKQQEIEIEGHKEKQNIQLEVNEELRYVIYIDDERYKMEIGDTSDRIVPAQELGEQFPEVSMEIRKINNTSREAEIEKIKQEMDGLILREEENIHEPIEAVRIRAIAEGESTWDTPVYKWYITPTKEEQVFIIKQSYFLEAAEGHGARFDQMLESFEIVNE</sequence>
<organism evidence="2 3">
    <name type="scientific">Aliibacillus thermotolerans</name>
    <dbReference type="NCBI Taxonomy" id="1834418"/>
    <lineage>
        <taxon>Bacteria</taxon>
        <taxon>Bacillati</taxon>
        <taxon>Bacillota</taxon>
        <taxon>Bacilli</taxon>
        <taxon>Bacillales</taxon>
        <taxon>Bacillaceae</taxon>
        <taxon>Aliibacillus</taxon>
    </lineage>
</organism>
<dbReference type="RefSeq" id="WP_270896139.1">
    <property type="nucleotide sequence ID" value="NZ_JBHSPF010000015.1"/>
</dbReference>
<protein>
    <recommendedName>
        <fullName evidence="4">DUF4367 domain-containing protein</fullName>
    </recommendedName>
</protein>
<dbReference type="EMBL" id="JBHSPF010000015">
    <property type="protein sequence ID" value="MFC5627942.1"/>
    <property type="molecule type" value="Genomic_DNA"/>
</dbReference>
<evidence type="ECO:0000256" key="1">
    <source>
        <dbReference type="SAM" id="Phobius"/>
    </source>
</evidence>
<proteinExistence type="predicted"/>
<name>A0ABW0U387_9BACI</name>
<keyword evidence="3" id="KW-1185">Reference proteome</keyword>